<proteinExistence type="predicted"/>
<gene>
    <name evidence="2" type="ORF">CCYN2B_160004</name>
</gene>
<name>A0A0B7H454_9FLAO</name>
<dbReference type="InterPro" id="IPR014710">
    <property type="entry name" value="RmlC-like_jellyroll"/>
</dbReference>
<dbReference type="Pfam" id="PF00027">
    <property type="entry name" value="cNMP_binding"/>
    <property type="match status" value="1"/>
</dbReference>
<dbReference type="PROSITE" id="PS50042">
    <property type="entry name" value="CNMP_BINDING_3"/>
    <property type="match status" value="1"/>
</dbReference>
<feature type="domain" description="Cyclic nucleotide-binding" evidence="1">
    <location>
        <begin position="9"/>
        <end position="121"/>
    </location>
</feature>
<reference evidence="3" key="1">
    <citation type="submission" date="2015-01" db="EMBL/GenBank/DDBJ databases">
        <authorList>
            <person name="MANFREDI Pablo"/>
        </authorList>
    </citation>
    <scope>NUCLEOTIDE SEQUENCE [LARGE SCALE GENOMIC DNA]</scope>
    <source>
        <strain evidence="3">Ccyn2B</strain>
    </source>
</reference>
<dbReference type="STRING" id="28189.CCYN74_30048"/>
<keyword evidence="3" id="KW-1185">Reference proteome</keyword>
<dbReference type="eggNOG" id="COG0664">
    <property type="taxonomic scope" value="Bacteria"/>
</dbReference>
<dbReference type="GO" id="GO:0005829">
    <property type="term" value="C:cytosol"/>
    <property type="evidence" value="ECO:0007669"/>
    <property type="project" value="TreeGrafter"/>
</dbReference>
<dbReference type="EMBL" id="CDOD01000008">
    <property type="protein sequence ID" value="CEN33304.1"/>
    <property type="molecule type" value="Genomic_DNA"/>
</dbReference>
<protein>
    <submittedName>
        <fullName evidence="2">Anaerobic regulatory protein</fullName>
    </submittedName>
</protein>
<evidence type="ECO:0000259" key="1">
    <source>
        <dbReference type="PROSITE" id="PS50042"/>
    </source>
</evidence>
<dbReference type="InterPro" id="IPR000595">
    <property type="entry name" value="cNMP-bd_dom"/>
</dbReference>
<dbReference type="PANTHER" id="PTHR24567:SF76">
    <property type="entry name" value="CYCLIC NUCLEOTIDE-BINDING DOMAIN PROTEIN"/>
    <property type="match status" value="1"/>
</dbReference>
<dbReference type="InterPro" id="IPR018490">
    <property type="entry name" value="cNMP-bd_dom_sf"/>
</dbReference>
<dbReference type="InterPro" id="IPR050397">
    <property type="entry name" value="Env_Response_Regulators"/>
</dbReference>
<evidence type="ECO:0000313" key="3">
    <source>
        <dbReference type="Proteomes" id="UP000038055"/>
    </source>
</evidence>
<dbReference type="Proteomes" id="UP000038055">
    <property type="component" value="Unassembled WGS sequence"/>
</dbReference>
<dbReference type="PANTHER" id="PTHR24567">
    <property type="entry name" value="CRP FAMILY TRANSCRIPTIONAL REGULATORY PROTEIN"/>
    <property type="match status" value="1"/>
</dbReference>
<dbReference type="SUPFAM" id="SSF51206">
    <property type="entry name" value="cAMP-binding domain-like"/>
    <property type="match status" value="1"/>
</dbReference>
<sequence length="190" mass="22462">MMVSEYFSKLVELSIEEKNLIDNGFELKSFSKGDFPLRSGEVCESEFFVKKGCLKNYYIDFQGNEIILSFAIEHWWIGDFESFNRRTPSKMFVEALEDSEVYTISYNKKQQLLKDIPQLERAYRILLERHLQNYQERIYSVLALSAQERYERFLEKYAKLVQCVPQYSIASFLGVTPETLSRIRAKQAKK</sequence>
<dbReference type="AlphaFoldDB" id="A0A0B7H454"/>
<dbReference type="RefSeq" id="WP_041990778.1">
    <property type="nucleotide sequence ID" value="NZ_CDOD01000008.1"/>
</dbReference>
<accession>A0A0B7H454</accession>
<organism evidence="2 3">
    <name type="scientific">Capnocytophaga cynodegmi</name>
    <dbReference type="NCBI Taxonomy" id="28189"/>
    <lineage>
        <taxon>Bacteria</taxon>
        <taxon>Pseudomonadati</taxon>
        <taxon>Bacteroidota</taxon>
        <taxon>Flavobacteriia</taxon>
        <taxon>Flavobacteriales</taxon>
        <taxon>Flavobacteriaceae</taxon>
        <taxon>Capnocytophaga</taxon>
    </lineage>
</organism>
<dbReference type="Gene3D" id="2.60.120.10">
    <property type="entry name" value="Jelly Rolls"/>
    <property type="match status" value="1"/>
</dbReference>
<evidence type="ECO:0000313" key="2">
    <source>
        <dbReference type="EMBL" id="CEN33304.1"/>
    </source>
</evidence>
<dbReference type="CDD" id="cd00038">
    <property type="entry name" value="CAP_ED"/>
    <property type="match status" value="1"/>
</dbReference>
<dbReference type="GO" id="GO:0003700">
    <property type="term" value="F:DNA-binding transcription factor activity"/>
    <property type="evidence" value="ECO:0007669"/>
    <property type="project" value="TreeGrafter"/>
</dbReference>